<dbReference type="Proteomes" id="UP000294614">
    <property type="component" value="Unassembled WGS sequence"/>
</dbReference>
<sequence length="273" mass="29534">MVKFVLLILISLTAAACTVKYEVPYQDIPVSELPAVYPAQKLGIKASLLPIDAKVPSQKVLNNGSGIEQLIITPMTQQINKAAKDTMPLFFAETAEVQTPSADRGLIISPELQDYDFNTTVRGFSTCGVAPKINLRIHFMDNSGREIYRSDTVSSVPVIEGNCMDSSGMSEIWNRQIYKAAADALAKGFNGMTGSYALNSYLSGAQSASPQPAPKFAPEGVTDKDRLRAAFESGAIDAAQLRRAIDELGGERSKLLDSFLNGNIDPTKFGELY</sequence>
<protein>
    <recommendedName>
        <fullName evidence="4">Lipoprotein</fullName>
    </recommendedName>
</protein>
<evidence type="ECO:0000256" key="1">
    <source>
        <dbReference type="SAM" id="SignalP"/>
    </source>
</evidence>
<organism evidence="2 3">
    <name type="scientific">Seleniivibrio woodruffii</name>
    <dbReference type="NCBI Taxonomy" id="1078050"/>
    <lineage>
        <taxon>Bacteria</taxon>
        <taxon>Pseudomonadati</taxon>
        <taxon>Deferribacterota</taxon>
        <taxon>Deferribacteres</taxon>
        <taxon>Deferribacterales</taxon>
        <taxon>Geovibrionaceae</taxon>
        <taxon>Seleniivibrio</taxon>
    </lineage>
</organism>
<feature type="chain" id="PRO_5020502751" description="Lipoprotein" evidence="1">
    <location>
        <begin position="17"/>
        <end position="273"/>
    </location>
</feature>
<comment type="caution">
    <text evidence="2">The sequence shown here is derived from an EMBL/GenBank/DDBJ whole genome shotgun (WGS) entry which is preliminary data.</text>
</comment>
<name>A0A4R1K6J8_9BACT</name>
<reference evidence="2 3" key="1">
    <citation type="submission" date="2019-03" db="EMBL/GenBank/DDBJ databases">
        <title>Genomic Encyclopedia of Type Strains, Phase IV (KMG-IV): sequencing the most valuable type-strain genomes for metagenomic binning, comparative biology and taxonomic classification.</title>
        <authorList>
            <person name="Goeker M."/>
        </authorList>
    </citation>
    <scope>NUCLEOTIDE SEQUENCE [LARGE SCALE GENOMIC DNA]</scope>
    <source>
        <strain evidence="2 3">DSM 24984</strain>
    </source>
</reference>
<evidence type="ECO:0008006" key="4">
    <source>
        <dbReference type="Google" id="ProtNLM"/>
    </source>
</evidence>
<accession>A0A4R1K6J8</accession>
<dbReference type="PROSITE" id="PS51257">
    <property type="entry name" value="PROKAR_LIPOPROTEIN"/>
    <property type="match status" value="1"/>
</dbReference>
<evidence type="ECO:0000313" key="3">
    <source>
        <dbReference type="Proteomes" id="UP000294614"/>
    </source>
</evidence>
<evidence type="ECO:0000313" key="2">
    <source>
        <dbReference type="EMBL" id="TCK59393.1"/>
    </source>
</evidence>
<dbReference type="RefSeq" id="WP_132874306.1">
    <property type="nucleotide sequence ID" value="NZ_SMGG01000006.1"/>
</dbReference>
<keyword evidence="3" id="KW-1185">Reference proteome</keyword>
<keyword evidence="1" id="KW-0732">Signal</keyword>
<dbReference type="AlphaFoldDB" id="A0A4R1K6J8"/>
<proteinExistence type="predicted"/>
<feature type="signal peptide" evidence="1">
    <location>
        <begin position="1"/>
        <end position="16"/>
    </location>
</feature>
<dbReference type="EMBL" id="SMGG01000006">
    <property type="protein sequence ID" value="TCK59393.1"/>
    <property type="molecule type" value="Genomic_DNA"/>
</dbReference>
<gene>
    <name evidence="2" type="ORF">C8D98_2327</name>
</gene>